<dbReference type="InterPro" id="IPR011990">
    <property type="entry name" value="TPR-like_helical_dom_sf"/>
</dbReference>
<feature type="repeat" description="TPR" evidence="3">
    <location>
        <begin position="44"/>
        <end position="77"/>
    </location>
</feature>
<dbReference type="Pfam" id="PF14559">
    <property type="entry name" value="TPR_19"/>
    <property type="match status" value="1"/>
</dbReference>
<keyword evidence="5" id="KW-1185">Reference proteome</keyword>
<dbReference type="InterPro" id="IPR019734">
    <property type="entry name" value="TPR_rpt"/>
</dbReference>
<dbReference type="PANTHER" id="PTHR44858:SF1">
    <property type="entry name" value="UDP-N-ACETYLGLUCOSAMINE--PEPTIDE N-ACETYLGLUCOSAMINYLTRANSFERASE SPINDLY-RELATED"/>
    <property type="match status" value="1"/>
</dbReference>
<accession>A0A1I0K9V8</accession>
<dbReference type="Proteomes" id="UP000199181">
    <property type="component" value="Unassembled WGS sequence"/>
</dbReference>
<dbReference type="PROSITE" id="PS50005">
    <property type="entry name" value="TPR"/>
    <property type="match status" value="2"/>
</dbReference>
<dbReference type="PANTHER" id="PTHR44858">
    <property type="entry name" value="TETRATRICOPEPTIDE REPEAT PROTEIN 6"/>
    <property type="match status" value="1"/>
</dbReference>
<evidence type="ECO:0000256" key="1">
    <source>
        <dbReference type="ARBA" id="ARBA00022737"/>
    </source>
</evidence>
<dbReference type="InterPro" id="IPR050498">
    <property type="entry name" value="Ycf3"/>
</dbReference>
<sequence length="192" mass="21244">MRGPGLSHRLLATFNEGVTRSMAGDHQAALQSFDKVLAEDPKHSPALSAKGFSLARLGRAQEALPCFERAIELDPSSPDNYRNAALCQLELDEPESASTLLERAFQLNPETHYREAAAVEVFHLGQGLLSRGGRRPDKARYRHARHAFELAIQYHPSFIDAARALADVWSHLGDAEKSQHYLLLAARLRPVG</sequence>
<gene>
    <name evidence="4" type="ORF">SAMN05443639_109258</name>
</gene>
<evidence type="ECO:0000313" key="4">
    <source>
        <dbReference type="EMBL" id="SEU19836.1"/>
    </source>
</evidence>
<dbReference type="SMART" id="SM00028">
    <property type="entry name" value="TPR"/>
    <property type="match status" value="3"/>
</dbReference>
<evidence type="ECO:0000256" key="3">
    <source>
        <dbReference type="PROSITE-ProRule" id="PRU00339"/>
    </source>
</evidence>
<dbReference type="SUPFAM" id="SSF48452">
    <property type="entry name" value="TPR-like"/>
    <property type="match status" value="1"/>
</dbReference>
<dbReference type="EMBL" id="FOIJ01000009">
    <property type="protein sequence ID" value="SEU19836.1"/>
    <property type="molecule type" value="Genomic_DNA"/>
</dbReference>
<reference evidence="5" key="1">
    <citation type="submission" date="2016-10" db="EMBL/GenBank/DDBJ databases">
        <authorList>
            <person name="Varghese N."/>
            <person name="Submissions S."/>
        </authorList>
    </citation>
    <scope>NUCLEOTIDE SEQUENCE [LARGE SCALE GENOMIC DNA]</scope>
    <source>
        <strain evidence="5">DSM 16858</strain>
    </source>
</reference>
<protein>
    <submittedName>
        <fullName evidence="4">Tetratricopeptide repeat-containing protein</fullName>
    </submittedName>
</protein>
<feature type="repeat" description="TPR" evidence="3">
    <location>
        <begin position="10"/>
        <end position="43"/>
    </location>
</feature>
<name>A0A1I0K9V8_9BACT</name>
<evidence type="ECO:0000256" key="2">
    <source>
        <dbReference type="ARBA" id="ARBA00022803"/>
    </source>
</evidence>
<organism evidence="4 5">
    <name type="scientific">Stigmatella erecta</name>
    <dbReference type="NCBI Taxonomy" id="83460"/>
    <lineage>
        <taxon>Bacteria</taxon>
        <taxon>Pseudomonadati</taxon>
        <taxon>Myxococcota</taxon>
        <taxon>Myxococcia</taxon>
        <taxon>Myxococcales</taxon>
        <taxon>Cystobacterineae</taxon>
        <taxon>Archangiaceae</taxon>
        <taxon>Stigmatella</taxon>
    </lineage>
</organism>
<evidence type="ECO:0000313" key="5">
    <source>
        <dbReference type="Proteomes" id="UP000199181"/>
    </source>
</evidence>
<keyword evidence="1" id="KW-0677">Repeat</keyword>
<dbReference type="Gene3D" id="1.25.40.10">
    <property type="entry name" value="Tetratricopeptide repeat domain"/>
    <property type="match status" value="2"/>
</dbReference>
<proteinExistence type="predicted"/>
<keyword evidence="2 3" id="KW-0802">TPR repeat</keyword>
<dbReference type="AlphaFoldDB" id="A0A1I0K9V8"/>